<name>A0A410S7L2_9ABAC</name>
<organism evidence="1 2">
    <name type="scientific">Spodoptera exempta nucleopolyhedrovirus</name>
    <dbReference type="NCBI Taxonomy" id="1242863"/>
    <lineage>
        <taxon>Viruses</taxon>
        <taxon>Viruses incertae sedis</taxon>
        <taxon>Naldaviricetes</taxon>
        <taxon>Lefavirales</taxon>
        <taxon>Baculoviridae</taxon>
        <taxon>Alphabaculovirus</taxon>
        <taxon>Alphabaculovirus spexemptae</taxon>
    </lineage>
</organism>
<reference evidence="1 2" key="1">
    <citation type="submission" date="2018-08" db="EMBL/GenBank/DDBJ databases">
        <title>Sequence analysis of the African armyworm, Spodoptera exempta nucleopolyhedrovirus.</title>
        <authorList>
            <person name="Escasa S.R."/>
            <person name="Mowery J.D."/>
            <person name="Bauchan G.R."/>
            <person name="Harrison R.L."/>
            <person name="Cory J.S."/>
        </authorList>
    </citation>
    <scope>NUCLEOTIDE SEQUENCE [LARGE SCALE GENOMIC DNA]</scope>
    <source>
        <strain evidence="1 2">244.1</strain>
    </source>
</reference>
<dbReference type="KEGG" id="vg:65101639"/>
<dbReference type="GeneID" id="65101639"/>
<dbReference type="EMBL" id="MH717816">
    <property type="protein sequence ID" value="QAT90296.1"/>
    <property type="molecule type" value="Genomic_DNA"/>
</dbReference>
<accession>A0A410S7L2</accession>
<dbReference type="Proteomes" id="UP000503509">
    <property type="component" value="Genome"/>
</dbReference>
<gene>
    <name evidence="1" type="primary">gp16</name>
</gene>
<evidence type="ECO:0000313" key="1">
    <source>
        <dbReference type="EMBL" id="QAT90296.1"/>
    </source>
</evidence>
<protein>
    <submittedName>
        <fullName evidence="1">GP16</fullName>
    </submittedName>
</protein>
<dbReference type="RefSeq" id="YP_010086428.1">
    <property type="nucleotide sequence ID" value="NC_055455.1"/>
</dbReference>
<keyword evidence="2" id="KW-1185">Reference proteome</keyword>
<proteinExistence type="predicted"/>
<sequence length="95" mass="11100">MNYSAAALILLTTYLWYANSLQNEIGIIKKFLFVIYETMEQKFDQVINVLNEYHEDVMTGLDKIQNMTKHSIDLILINSKKIDVINNKIDTLMNK</sequence>
<evidence type="ECO:0000313" key="2">
    <source>
        <dbReference type="Proteomes" id="UP000503509"/>
    </source>
</evidence>